<dbReference type="Proteomes" id="UP001589776">
    <property type="component" value="Unassembled WGS sequence"/>
</dbReference>
<evidence type="ECO:0000256" key="2">
    <source>
        <dbReference type="RuleBase" id="RU003616"/>
    </source>
</evidence>
<gene>
    <name evidence="4" type="ORF">ACFFK0_04120</name>
</gene>
<protein>
    <submittedName>
        <fullName evidence="4">Hsp20/alpha crystallin family protein</fullName>
    </submittedName>
</protein>
<keyword evidence="5" id="KW-1185">Reference proteome</keyword>
<comment type="similarity">
    <text evidence="1 2">Belongs to the small heat shock protein (HSP20) family.</text>
</comment>
<dbReference type="InterPro" id="IPR031107">
    <property type="entry name" value="Small_HSP"/>
</dbReference>
<evidence type="ECO:0000259" key="3">
    <source>
        <dbReference type="PROSITE" id="PS01031"/>
    </source>
</evidence>
<comment type="caution">
    <text evidence="4">The sequence shown here is derived from an EMBL/GenBank/DDBJ whole genome shotgun (WGS) entry which is preliminary data.</text>
</comment>
<dbReference type="Pfam" id="PF00011">
    <property type="entry name" value="HSP20"/>
    <property type="match status" value="1"/>
</dbReference>
<dbReference type="InterPro" id="IPR002068">
    <property type="entry name" value="A-crystallin/Hsp20_dom"/>
</dbReference>
<dbReference type="Gene3D" id="2.60.40.790">
    <property type="match status" value="1"/>
</dbReference>
<dbReference type="RefSeq" id="WP_377468630.1">
    <property type="nucleotide sequence ID" value="NZ_JBHLWN010000021.1"/>
</dbReference>
<reference evidence="4 5" key="1">
    <citation type="submission" date="2024-09" db="EMBL/GenBank/DDBJ databases">
        <authorList>
            <person name="Sun Q."/>
            <person name="Mori K."/>
        </authorList>
    </citation>
    <scope>NUCLEOTIDE SEQUENCE [LARGE SCALE GENOMIC DNA]</scope>
    <source>
        <strain evidence="4 5">CCM 7759</strain>
    </source>
</reference>
<evidence type="ECO:0000313" key="4">
    <source>
        <dbReference type="EMBL" id="MFC0211645.1"/>
    </source>
</evidence>
<dbReference type="PROSITE" id="PS01031">
    <property type="entry name" value="SHSP"/>
    <property type="match status" value="1"/>
</dbReference>
<dbReference type="CDD" id="cd06464">
    <property type="entry name" value="ACD_sHsps-like"/>
    <property type="match status" value="1"/>
</dbReference>
<dbReference type="EMBL" id="JBHLWN010000021">
    <property type="protein sequence ID" value="MFC0211645.1"/>
    <property type="molecule type" value="Genomic_DNA"/>
</dbReference>
<evidence type="ECO:0000313" key="5">
    <source>
        <dbReference type="Proteomes" id="UP001589776"/>
    </source>
</evidence>
<dbReference type="PANTHER" id="PTHR11527">
    <property type="entry name" value="HEAT-SHOCK PROTEIN 20 FAMILY MEMBER"/>
    <property type="match status" value="1"/>
</dbReference>
<name>A0ABV6DG81_9BACL</name>
<evidence type="ECO:0000256" key="1">
    <source>
        <dbReference type="PROSITE-ProRule" id="PRU00285"/>
    </source>
</evidence>
<accession>A0ABV6DG81</accession>
<proteinExistence type="inferred from homology"/>
<sequence>MMQLDKIKEWMALAEQCGDSDFWTSMMESVGSSAPSVMPGIKSRTAAGWSPAVDIVVSADETIVWAELPGVRRDDLHVSVTRDSVVIRGFKHSPAAELQPYAAERYAGAFERTVKLPGSVSTDIVSAKLQDGVLVVRLKTLLSAEAKVTVE</sequence>
<dbReference type="InterPro" id="IPR008978">
    <property type="entry name" value="HSP20-like_chaperone"/>
</dbReference>
<dbReference type="SUPFAM" id="SSF49764">
    <property type="entry name" value="HSP20-like chaperones"/>
    <property type="match status" value="1"/>
</dbReference>
<feature type="domain" description="SHSP" evidence="3">
    <location>
        <begin position="44"/>
        <end position="151"/>
    </location>
</feature>
<organism evidence="4 5">
    <name type="scientific">Paenibacillus chartarius</name>
    <dbReference type="NCBI Taxonomy" id="747481"/>
    <lineage>
        <taxon>Bacteria</taxon>
        <taxon>Bacillati</taxon>
        <taxon>Bacillota</taxon>
        <taxon>Bacilli</taxon>
        <taxon>Bacillales</taxon>
        <taxon>Paenibacillaceae</taxon>
        <taxon>Paenibacillus</taxon>
    </lineage>
</organism>